<dbReference type="GO" id="GO:0007265">
    <property type="term" value="P:Ras protein signal transduction"/>
    <property type="evidence" value="ECO:0007669"/>
    <property type="project" value="TreeGrafter"/>
</dbReference>
<dbReference type="SMART" id="SM00229">
    <property type="entry name" value="RasGEFN"/>
    <property type="match status" value="1"/>
</dbReference>
<dbReference type="CDD" id="cd06224">
    <property type="entry name" value="REM"/>
    <property type="match status" value="1"/>
</dbReference>
<dbReference type="SMART" id="SM00147">
    <property type="entry name" value="RasGEF"/>
    <property type="match status" value="1"/>
</dbReference>
<dbReference type="InterPro" id="IPR001895">
    <property type="entry name" value="RASGEF_cat_dom"/>
</dbReference>
<dbReference type="InterPro" id="IPR001452">
    <property type="entry name" value="SH3_domain"/>
</dbReference>
<organism evidence="11 12">
    <name type="scientific">Wickerhamomyces mucosus</name>
    <dbReference type="NCBI Taxonomy" id="1378264"/>
    <lineage>
        <taxon>Eukaryota</taxon>
        <taxon>Fungi</taxon>
        <taxon>Dikarya</taxon>
        <taxon>Ascomycota</taxon>
        <taxon>Saccharomycotina</taxon>
        <taxon>Saccharomycetes</taxon>
        <taxon>Phaffomycetales</taxon>
        <taxon>Wickerhamomycetaceae</taxon>
        <taxon>Wickerhamomyces</taxon>
    </lineage>
</organism>
<evidence type="ECO:0000313" key="12">
    <source>
        <dbReference type="Proteomes" id="UP000769528"/>
    </source>
</evidence>
<feature type="compositionally biased region" description="Low complexity" evidence="7">
    <location>
        <begin position="92"/>
        <end position="131"/>
    </location>
</feature>
<comment type="caution">
    <text evidence="11">The sequence shown here is derived from an EMBL/GenBank/DDBJ whole genome shotgun (WGS) entry which is preliminary data.</text>
</comment>
<keyword evidence="12" id="KW-1185">Reference proteome</keyword>
<dbReference type="Pfam" id="PF00617">
    <property type="entry name" value="RasGEF"/>
    <property type="match status" value="1"/>
</dbReference>
<dbReference type="Pfam" id="PF00018">
    <property type="entry name" value="SH3_1"/>
    <property type="match status" value="1"/>
</dbReference>
<feature type="region of interest" description="Disordered" evidence="7">
    <location>
        <begin position="156"/>
        <end position="208"/>
    </location>
</feature>
<dbReference type="InterPro" id="IPR036028">
    <property type="entry name" value="SH3-like_dom_sf"/>
</dbReference>
<dbReference type="PROSITE" id="PS50002">
    <property type="entry name" value="SH3"/>
    <property type="match status" value="1"/>
</dbReference>
<keyword evidence="4" id="KW-0131">Cell cycle</keyword>
<dbReference type="InterPro" id="IPR008937">
    <property type="entry name" value="Ras-like_GEF"/>
</dbReference>
<dbReference type="SMART" id="SM00326">
    <property type="entry name" value="SH3"/>
    <property type="match status" value="1"/>
</dbReference>
<feature type="region of interest" description="Disordered" evidence="7">
    <location>
        <begin position="69"/>
        <end position="135"/>
    </location>
</feature>
<evidence type="ECO:0000259" key="9">
    <source>
        <dbReference type="PROSITE" id="PS50009"/>
    </source>
</evidence>
<feature type="domain" description="SH3" evidence="8">
    <location>
        <begin position="9"/>
        <end position="72"/>
    </location>
</feature>
<dbReference type="SUPFAM" id="SSF50044">
    <property type="entry name" value="SH3-domain"/>
    <property type="match status" value="1"/>
</dbReference>
<dbReference type="Pfam" id="PF00618">
    <property type="entry name" value="RasGEF_N"/>
    <property type="match status" value="1"/>
</dbReference>
<keyword evidence="3 5" id="KW-0344">Guanine-nucleotide releasing factor</keyword>
<dbReference type="InterPro" id="IPR023578">
    <property type="entry name" value="Ras_GEF_dom_sf"/>
</dbReference>
<dbReference type="Gene3D" id="2.30.30.40">
    <property type="entry name" value="SH3 Domains"/>
    <property type="match status" value="1"/>
</dbReference>
<dbReference type="GO" id="GO:0005085">
    <property type="term" value="F:guanyl-nucleotide exchange factor activity"/>
    <property type="evidence" value="ECO:0007669"/>
    <property type="project" value="UniProtKB-KW"/>
</dbReference>
<dbReference type="InterPro" id="IPR019804">
    <property type="entry name" value="Ras_G-nucl-exch_fac_CS"/>
</dbReference>
<gene>
    <name evidence="11" type="ORF">WICMUC_004836</name>
</gene>
<reference evidence="11" key="1">
    <citation type="journal article" date="2021" name="Open Biol.">
        <title>Shared evolutionary footprints suggest mitochondrial oxidative damage underlies multiple complex I losses in fungi.</title>
        <authorList>
            <person name="Schikora-Tamarit M.A."/>
            <person name="Marcet-Houben M."/>
            <person name="Nosek J."/>
            <person name="Gabaldon T."/>
        </authorList>
    </citation>
    <scope>NUCLEOTIDE SEQUENCE</scope>
    <source>
        <strain evidence="11">CBS6341</strain>
    </source>
</reference>
<evidence type="ECO:0000256" key="1">
    <source>
        <dbReference type="ARBA" id="ARBA00022443"/>
    </source>
</evidence>
<dbReference type="InterPro" id="IPR000651">
    <property type="entry name" value="Ras-like_Gua-exchang_fac_N"/>
</dbReference>
<dbReference type="PROSITE" id="PS50212">
    <property type="entry name" value="RASGEF_NTER"/>
    <property type="match status" value="1"/>
</dbReference>
<evidence type="ECO:0000256" key="2">
    <source>
        <dbReference type="ARBA" id="ARBA00022618"/>
    </source>
</evidence>
<dbReference type="GO" id="GO:0005886">
    <property type="term" value="C:plasma membrane"/>
    <property type="evidence" value="ECO:0007669"/>
    <property type="project" value="TreeGrafter"/>
</dbReference>
<feature type="domain" description="Ras-GEF" evidence="9">
    <location>
        <begin position="1017"/>
        <end position="1254"/>
    </location>
</feature>
<name>A0A9P8T9J3_9ASCO</name>
<dbReference type="PROSITE" id="PS50009">
    <property type="entry name" value="RASGEF_CAT"/>
    <property type="match status" value="1"/>
</dbReference>
<keyword evidence="2" id="KW-0132">Cell division</keyword>
<protein>
    <recommendedName>
        <fullName evidence="13">Cell division control protein 25</fullName>
    </recommendedName>
</protein>
<feature type="compositionally biased region" description="Polar residues" evidence="7">
    <location>
        <begin position="192"/>
        <end position="202"/>
    </location>
</feature>
<evidence type="ECO:0000256" key="3">
    <source>
        <dbReference type="ARBA" id="ARBA00022658"/>
    </source>
</evidence>
<dbReference type="CDD" id="cd00155">
    <property type="entry name" value="RasGEF"/>
    <property type="match status" value="1"/>
</dbReference>
<dbReference type="PROSITE" id="PS00720">
    <property type="entry name" value="RASGEF"/>
    <property type="match status" value="1"/>
</dbReference>
<dbReference type="Gene3D" id="1.20.870.10">
    <property type="entry name" value="Son of sevenless (SoS) protein Chain: S domain 1"/>
    <property type="match status" value="1"/>
</dbReference>
<dbReference type="InterPro" id="IPR036964">
    <property type="entry name" value="RASGEF_cat_dom_sf"/>
</dbReference>
<dbReference type="OrthoDB" id="546434at2759"/>
<dbReference type="EMBL" id="JAEUBF010001301">
    <property type="protein sequence ID" value="KAH3670340.1"/>
    <property type="molecule type" value="Genomic_DNA"/>
</dbReference>
<evidence type="ECO:0008006" key="13">
    <source>
        <dbReference type="Google" id="ProtNLM"/>
    </source>
</evidence>
<keyword evidence="1 6" id="KW-0728">SH3 domain</keyword>
<evidence type="ECO:0000256" key="6">
    <source>
        <dbReference type="PROSITE-ProRule" id="PRU00192"/>
    </source>
</evidence>
<dbReference type="PANTHER" id="PTHR23113:SF368">
    <property type="entry name" value="CELL DIVISION CONTROL PROTEIN 25"/>
    <property type="match status" value="1"/>
</dbReference>
<dbReference type="SUPFAM" id="SSF48366">
    <property type="entry name" value="Ras GEF"/>
    <property type="match status" value="1"/>
</dbReference>
<dbReference type="PANTHER" id="PTHR23113">
    <property type="entry name" value="GUANINE NUCLEOTIDE EXCHANGE FACTOR"/>
    <property type="match status" value="1"/>
</dbReference>
<feature type="domain" description="N-terminal Ras-GEF" evidence="10">
    <location>
        <begin position="848"/>
        <end position="979"/>
    </location>
</feature>
<evidence type="ECO:0000256" key="7">
    <source>
        <dbReference type="SAM" id="MobiDB-lite"/>
    </source>
</evidence>
<dbReference type="GO" id="GO:0051301">
    <property type="term" value="P:cell division"/>
    <property type="evidence" value="ECO:0007669"/>
    <property type="project" value="UniProtKB-KW"/>
</dbReference>
<evidence type="ECO:0000256" key="4">
    <source>
        <dbReference type="ARBA" id="ARBA00023306"/>
    </source>
</evidence>
<feature type="compositionally biased region" description="Polar residues" evidence="7">
    <location>
        <begin position="69"/>
        <end position="91"/>
    </location>
</feature>
<reference evidence="11" key="2">
    <citation type="submission" date="2021-01" db="EMBL/GenBank/DDBJ databases">
        <authorList>
            <person name="Schikora-Tamarit M.A."/>
        </authorList>
    </citation>
    <scope>NUCLEOTIDE SEQUENCE</scope>
    <source>
        <strain evidence="11">CBS6341</strain>
    </source>
</reference>
<evidence type="ECO:0000259" key="10">
    <source>
        <dbReference type="PROSITE" id="PS50212"/>
    </source>
</evidence>
<sequence>MSTEESKLRPIDTLIVTTEFKTNKANLLNLYVGDIIYVFQKQDSGWWDGVIFTDNGTLRGWFPSTHTKSFSTNGSTSNLQSSNNSGENLAFSSNNNHNLNNNKNNNNNYNSQNNIKNNNNNRNLNVDSDNSQGYQTHSILKNNNLTTLLRSNLELQNKSRKNSSVSFASSEQSSNSTNKNNSTNANNDYQDDTITPLNTPTKNYEKQSVDPTSAVINIDSVKLVSATEVESIFTSVGSSNVPIWTPLATTNGSIVYYNSQLDIHCKELPYIETPEIDDTTKISIPPGDTDPKTFATVSLNTSHHDIGRQNIRNKSIQPILNSEGYGSHRGSIKSKSSLPSNSTTVHPWNSSLYCLPDLFYYDPTDLKTWSSLRDAFLYFVNLTDDALNKKVTPLFLTYFNIASRLGVLIHLAARLAQHDLQKSGHQKRVQNKLKKIASSIAQIGINGNLYLTEQQNTGSDRNLSTSTEDTLKIESNDVESLNSSNQIDYLQQVQLEMSHLKKSAISCVKIFIQISSNQLNGQAYLPQVYPRFLSGFFSGGNWRNPFVPDPKDPFEGKEIAHSLHHRRVANVNLNRETLEVLQYKKEELNQYLEDVLNTLATKKNSPSRNVEISSKIHKSLKVSTKYVDLIEGLDFSIFSNPARKNSLAVSYPNSDHHQHLDFDPSRLIYPVLTEFFESKQEIRDTFITIIMETQNLTLDDPTVFKSIKEDPLPSSDKLANVEPEKSAKLLELELNKIDIENDHGISINTDKVLGAAILKSFNLLEISMTLVQQLISEKESLLSYATRVMNDDFNYELLNNSHPNNQREDSTVTNDEYALPASTMNRHDLSKEVPWYLDSEEYNLIFSTNHTVKGGTREALIQRLTHHDLLDASFNLTFLLTFRSMMKTSTLMRLLIKRFNIEPPENLSYEEYTDWVEKKSYPIKLRVVNITKSLLLKYWVPNYNETDLPQIIGPFIDTLIDQKFPGSEQLSREYHKKVLGEDLKSTETSNQGIISNHKYDSKSAPSRIRKMKLLDIDANEFANQLTIKESALYSQITQTECLDKSWNNKYGSLGGFKNLQSFISNSNDLTNFVSTQIVTHNDVKKRVTIIKYFVNVAEKCRQLNNFSSMTAIISALYSSPIHRLRKTWNSVPQNILNSVSKLNDLMNSSRNFSEYREHLRFISDKPCVPFLGVFLSDLTFTSNGNPDHLHGDSKLVNFAKRSKTVDILREMSRYQSLKYNIKKNDEIQEFISYRLSVLLSIDEQYNRSLSIEPRVKVSQQLQNKANKSSIGSNATFKSKQIYNIPRFGAV</sequence>
<dbReference type="Proteomes" id="UP000769528">
    <property type="component" value="Unassembled WGS sequence"/>
</dbReference>
<evidence type="ECO:0000256" key="5">
    <source>
        <dbReference type="PROSITE-ProRule" id="PRU00168"/>
    </source>
</evidence>
<evidence type="ECO:0000313" key="11">
    <source>
        <dbReference type="EMBL" id="KAH3670340.1"/>
    </source>
</evidence>
<evidence type="ECO:0000259" key="8">
    <source>
        <dbReference type="PROSITE" id="PS50002"/>
    </source>
</evidence>
<dbReference type="Gene3D" id="1.10.840.10">
    <property type="entry name" value="Ras guanine-nucleotide exchange factors catalytic domain"/>
    <property type="match status" value="1"/>
</dbReference>
<accession>A0A9P8T9J3</accession>
<feature type="compositionally biased region" description="Low complexity" evidence="7">
    <location>
        <begin position="162"/>
        <end position="187"/>
    </location>
</feature>
<proteinExistence type="predicted"/>